<reference evidence="2" key="2">
    <citation type="submission" date="2019-10" db="EMBL/GenBank/DDBJ databases">
        <authorList>
            <consortium name="NCBI Genome Project"/>
        </authorList>
    </citation>
    <scope>NUCLEOTIDE SEQUENCE</scope>
    <source>
        <strain evidence="2">NI907</strain>
    </source>
</reference>
<gene>
    <name evidence="2" type="ORF">PgNI_05904</name>
</gene>
<reference evidence="1 2" key="1">
    <citation type="journal article" date="2019" name="Mol. Biol. Evol.">
        <title>Blast fungal genomes show frequent chromosomal changes, gene gains and losses, and effector gene turnover.</title>
        <authorList>
            <person name="Gomez Luciano L.B."/>
            <person name="Jason Tsai I."/>
            <person name="Chuma I."/>
            <person name="Tosa Y."/>
            <person name="Chen Y.H."/>
            <person name="Li J.Y."/>
            <person name="Li M.Y."/>
            <person name="Jade Lu M.Y."/>
            <person name="Nakayashiki H."/>
            <person name="Li W.H."/>
        </authorList>
    </citation>
    <scope>NUCLEOTIDE SEQUENCE [LARGE SCALE GENOMIC DNA]</scope>
    <source>
        <strain evidence="1 2">NI907</strain>
    </source>
</reference>
<dbReference type="KEGG" id="pgri:PgNI_05904"/>
<dbReference type="RefSeq" id="XP_030982145.1">
    <property type="nucleotide sequence ID" value="XM_031125934.1"/>
</dbReference>
<evidence type="ECO:0000313" key="2">
    <source>
        <dbReference type="RefSeq" id="XP_030982145.1"/>
    </source>
</evidence>
<dbReference type="AlphaFoldDB" id="A0A6P8B4S0"/>
<organism evidence="1 2">
    <name type="scientific">Pyricularia grisea</name>
    <name type="common">Crabgrass-specific blast fungus</name>
    <name type="synonym">Magnaporthe grisea</name>
    <dbReference type="NCBI Taxonomy" id="148305"/>
    <lineage>
        <taxon>Eukaryota</taxon>
        <taxon>Fungi</taxon>
        <taxon>Dikarya</taxon>
        <taxon>Ascomycota</taxon>
        <taxon>Pezizomycotina</taxon>
        <taxon>Sordariomycetes</taxon>
        <taxon>Sordariomycetidae</taxon>
        <taxon>Magnaporthales</taxon>
        <taxon>Pyriculariaceae</taxon>
        <taxon>Pyricularia</taxon>
    </lineage>
</organism>
<dbReference type="GeneID" id="41960843"/>
<keyword evidence="1" id="KW-1185">Reference proteome</keyword>
<feature type="non-terminal residue" evidence="2">
    <location>
        <position position="1"/>
    </location>
</feature>
<proteinExistence type="predicted"/>
<name>A0A6P8B4S0_PYRGI</name>
<protein>
    <submittedName>
        <fullName evidence="2">Uncharacterized protein</fullName>
    </submittedName>
</protein>
<evidence type="ECO:0000313" key="1">
    <source>
        <dbReference type="Proteomes" id="UP000515153"/>
    </source>
</evidence>
<reference evidence="2" key="3">
    <citation type="submission" date="2025-08" db="UniProtKB">
        <authorList>
            <consortium name="RefSeq"/>
        </authorList>
    </citation>
    <scope>IDENTIFICATION</scope>
    <source>
        <strain evidence="2">NI907</strain>
    </source>
</reference>
<accession>A0A6P8B4S0</accession>
<dbReference type="Proteomes" id="UP000515153">
    <property type="component" value="Chromosome I"/>
</dbReference>
<sequence length="81" mass="9103">HHRSIILNISSCSIRGKPLIFFLVWYRDCGEGASVSSVCQAVNLPWLKLANQRRGFLSLLSLSSHYFVCSHSTSVMFIQST</sequence>